<evidence type="ECO:0000256" key="8">
    <source>
        <dbReference type="ARBA" id="ARBA00023240"/>
    </source>
</evidence>
<evidence type="ECO:0000256" key="9">
    <source>
        <dbReference type="ARBA" id="ARBA00025738"/>
    </source>
</evidence>
<dbReference type="FunFam" id="2.120.10.100:FF:000001">
    <property type="entry name" value="Soluble calcium-activated nucleotidase 1"/>
    <property type="match status" value="1"/>
</dbReference>
<evidence type="ECO:0000256" key="10">
    <source>
        <dbReference type="ARBA" id="ARBA00047297"/>
    </source>
</evidence>
<feature type="binding site" evidence="12">
    <location>
        <position position="338"/>
    </location>
    <ligand>
        <name>Ca(2+)</name>
        <dbReference type="ChEBI" id="CHEBI:29108"/>
    </ligand>
</feature>
<dbReference type="GO" id="GO:0030166">
    <property type="term" value="P:proteoglycan biosynthetic process"/>
    <property type="evidence" value="ECO:0007669"/>
    <property type="project" value="TreeGrafter"/>
</dbReference>
<feature type="binding site" evidence="12">
    <location>
        <position position="160"/>
    </location>
    <ligand>
        <name>Ca(2+)</name>
        <dbReference type="ChEBI" id="CHEBI:29108"/>
    </ligand>
</feature>
<keyword evidence="4" id="KW-0800">Toxin</keyword>
<dbReference type="GO" id="GO:0005509">
    <property type="term" value="F:calcium ion binding"/>
    <property type="evidence" value="ECO:0007669"/>
    <property type="project" value="InterPro"/>
</dbReference>
<evidence type="ECO:0000256" key="5">
    <source>
        <dbReference type="ARBA" id="ARBA00022723"/>
    </source>
</evidence>
<feature type="binding site" evidence="12">
    <location>
        <position position="277"/>
    </location>
    <ligand>
        <name>Ca(2+)</name>
        <dbReference type="ChEBI" id="CHEBI:29108"/>
    </ligand>
</feature>
<keyword evidence="15" id="KW-1185">Reference proteome</keyword>
<accession>A0A9P0A9E7</accession>
<evidence type="ECO:0000313" key="14">
    <source>
        <dbReference type="EMBL" id="CAH0385829.1"/>
    </source>
</evidence>
<organism evidence="14 15">
    <name type="scientific">Bemisia tabaci</name>
    <name type="common">Sweetpotato whitefly</name>
    <name type="synonym">Aleurodes tabaci</name>
    <dbReference type="NCBI Taxonomy" id="7038"/>
    <lineage>
        <taxon>Eukaryota</taxon>
        <taxon>Metazoa</taxon>
        <taxon>Ecdysozoa</taxon>
        <taxon>Arthropoda</taxon>
        <taxon>Hexapoda</taxon>
        <taxon>Insecta</taxon>
        <taxon>Pterygota</taxon>
        <taxon>Neoptera</taxon>
        <taxon>Paraneoptera</taxon>
        <taxon>Hemiptera</taxon>
        <taxon>Sternorrhyncha</taxon>
        <taxon>Aleyrodoidea</taxon>
        <taxon>Aleyrodidae</taxon>
        <taxon>Aleyrodinae</taxon>
        <taxon>Bemisia</taxon>
    </lineage>
</organism>
<dbReference type="GO" id="GO:0004050">
    <property type="term" value="F:apyrase activity"/>
    <property type="evidence" value="ECO:0007669"/>
    <property type="project" value="UniProtKB-EC"/>
</dbReference>
<evidence type="ECO:0000256" key="7">
    <source>
        <dbReference type="ARBA" id="ARBA00022837"/>
    </source>
</evidence>
<evidence type="ECO:0000256" key="6">
    <source>
        <dbReference type="ARBA" id="ARBA00022801"/>
    </source>
</evidence>
<evidence type="ECO:0000256" key="11">
    <source>
        <dbReference type="ARBA" id="ARBA00074431"/>
    </source>
</evidence>
<gene>
    <name evidence="14" type="ORF">BEMITA_LOCUS5014</name>
</gene>
<keyword evidence="13" id="KW-0472">Membrane</keyword>
<feature type="binding site" evidence="12">
    <location>
        <position position="208"/>
    </location>
    <ligand>
        <name>Ca(2+)</name>
        <dbReference type="ChEBI" id="CHEBI:29108"/>
    </ligand>
</feature>
<evidence type="ECO:0000256" key="4">
    <source>
        <dbReference type="ARBA" id="ARBA00022656"/>
    </source>
</evidence>
<dbReference type="Gene3D" id="2.120.10.100">
    <property type="entry name" value="Apyrase"/>
    <property type="match status" value="1"/>
</dbReference>
<dbReference type="EC" id="3.6.1.5" evidence="2"/>
<evidence type="ECO:0000256" key="12">
    <source>
        <dbReference type="PIRSR" id="PIRSR609283-1"/>
    </source>
</evidence>
<keyword evidence="7 12" id="KW-0106">Calcium</keyword>
<keyword evidence="8" id="KW-1199">Hemostasis impairing toxin</keyword>
<dbReference type="GO" id="GO:0090729">
    <property type="term" value="F:toxin activity"/>
    <property type="evidence" value="ECO:0007669"/>
    <property type="project" value="UniProtKB-KW"/>
</dbReference>
<evidence type="ECO:0000313" key="15">
    <source>
        <dbReference type="Proteomes" id="UP001152759"/>
    </source>
</evidence>
<feature type="binding site" evidence="12">
    <location>
        <position position="389"/>
    </location>
    <ligand>
        <name>Ca(2+)</name>
        <dbReference type="ChEBI" id="CHEBI:29108"/>
    </ligand>
</feature>
<sequence length="394" mass="44808">MLPRDIKQTIRASTVYKIGNSTFRVQPQTCFFFSFLGIIILLLLLYWTFHSPTYGRTIIKNLEDVALPTAKSIFSGSVYNRTYPLSAPFIVSHGIKYKIAIISDLDENSKKGNKWISYLKKGYLTYNPTDKRASVEWDNGDPVVLSSGYSLNGRGMELSELVVFDGRLLSVDDRTGIIYEIDTVHNKVYPRVLLPDGNGKSMKGFKAEWATAKDETLYVGGMGKEWTTSEGILENYDPQWIKTVSPAGEVKHFNWRENYIRLRRALQVEFPGYMIHESCAWSAIHKRWYFLPRRSSRLRYNDKTDEFMGTNVLLSTDADFSSIMVTYIGEIVPTHGFSSLKFIPDTGDMVMVALKSEEDKGVTATYVIVFTISGDILLPETKVADLKYEGIEFI</sequence>
<keyword evidence="13" id="KW-1133">Transmembrane helix</keyword>
<evidence type="ECO:0000256" key="3">
    <source>
        <dbReference type="ARBA" id="ARBA00022442"/>
    </source>
</evidence>
<keyword evidence="5 12" id="KW-0479">Metal-binding</keyword>
<name>A0A9P0A9E7_BEMTA</name>
<proteinExistence type="inferred from homology"/>
<comment type="catalytic activity">
    <reaction evidence="10">
        <text>a ribonucleoside 5'-triphosphate + 2 H2O = a ribonucleoside 5'-phosphate + 2 phosphate + 2 H(+)</text>
        <dbReference type="Rhea" id="RHEA:36795"/>
        <dbReference type="ChEBI" id="CHEBI:15377"/>
        <dbReference type="ChEBI" id="CHEBI:15378"/>
        <dbReference type="ChEBI" id="CHEBI:43474"/>
        <dbReference type="ChEBI" id="CHEBI:58043"/>
        <dbReference type="ChEBI" id="CHEBI:61557"/>
        <dbReference type="EC" id="3.6.1.5"/>
    </reaction>
    <physiologicalReaction direction="left-to-right" evidence="10">
        <dbReference type="Rhea" id="RHEA:36796"/>
    </physiologicalReaction>
</comment>
<dbReference type="EMBL" id="OU963863">
    <property type="protein sequence ID" value="CAH0385829.1"/>
    <property type="molecule type" value="Genomic_DNA"/>
</dbReference>
<dbReference type="AlphaFoldDB" id="A0A9P0A9E7"/>
<feature type="transmembrane region" description="Helical" evidence="13">
    <location>
        <begin position="30"/>
        <end position="49"/>
    </location>
</feature>
<comment type="cofactor">
    <cofactor evidence="1 12">
        <name>Ca(2+)</name>
        <dbReference type="ChEBI" id="CHEBI:29108"/>
    </cofactor>
</comment>
<dbReference type="GO" id="GO:0045134">
    <property type="term" value="F:UDP phosphatase activity"/>
    <property type="evidence" value="ECO:0007669"/>
    <property type="project" value="TreeGrafter"/>
</dbReference>
<dbReference type="InterPro" id="IPR036258">
    <property type="entry name" value="Apyrase_sf"/>
</dbReference>
<evidence type="ECO:0000256" key="13">
    <source>
        <dbReference type="SAM" id="Phobius"/>
    </source>
</evidence>
<feature type="binding site" evidence="12">
    <location>
        <position position="159"/>
    </location>
    <ligand>
        <name>Ca(2+)</name>
        <dbReference type="ChEBI" id="CHEBI:29108"/>
    </ligand>
</feature>
<protein>
    <recommendedName>
        <fullName evidence="11">Apyrase</fullName>
        <ecNumber evidence="2">3.6.1.5</ecNumber>
    </recommendedName>
</protein>
<keyword evidence="13" id="KW-0812">Transmembrane</keyword>
<dbReference type="InterPro" id="IPR009283">
    <property type="entry name" value="Apyrase"/>
</dbReference>
<reference evidence="14" key="1">
    <citation type="submission" date="2021-12" db="EMBL/GenBank/DDBJ databases">
        <authorList>
            <person name="King R."/>
        </authorList>
    </citation>
    <scope>NUCLEOTIDE SEQUENCE</scope>
</reference>
<dbReference type="GO" id="GO:0004382">
    <property type="term" value="F:GDP phosphatase activity"/>
    <property type="evidence" value="ECO:0007669"/>
    <property type="project" value="TreeGrafter"/>
</dbReference>
<keyword evidence="6" id="KW-0378">Hydrolase</keyword>
<evidence type="ECO:0000256" key="2">
    <source>
        <dbReference type="ARBA" id="ARBA00012148"/>
    </source>
</evidence>
<evidence type="ECO:0000256" key="1">
    <source>
        <dbReference type="ARBA" id="ARBA00001913"/>
    </source>
</evidence>
<dbReference type="SUPFAM" id="SSF101887">
    <property type="entry name" value="Apyrase"/>
    <property type="match status" value="1"/>
</dbReference>
<keyword evidence="3" id="KW-1201">Platelet aggregation inhibiting toxin</keyword>
<dbReference type="Pfam" id="PF06079">
    <property type="entry name" value="Apyrase"/>
    <property type="match status" value="1"/>
</dbReference>
<dbReference type="PANTHER" id="PTHR13023:SF3">
    <property type="entry name" value="SOLUBLE CALCIUM-ACTIVATED NUCLEOTIDASE 1"/>
    <property type="match status" value="1"/>
</dbReference>
<dbReference type="Proteomes" id="UP001152759">
    <property type="component" value="Chromosome 2"/>
</dbReference>
<comment type="similarity">
    <text evidence="9">Belongs to the apyrase family.</text>
</comment>
<dbReference type="PANTHER" id="PTHR13023">
    <property type="entry name" value="APYRASE"/>
    <property type="match status" value="1"/>
</dbReference>